<sequence>MRRSEIVEKEDAPAFNNVKRRRVGDENYQAQAESGTNRSLAEAARASQSCKTNAEYAIGWICGITTEYVAAQAFLDEKHEGPESVADNDNNDYTLGRVGKHNVVIAVLPDGEEGTSSAASVARDMLHSFPNVRIGLLVGVGGGAPTAKHDIRLGDVVVSASRDGKGGVFQYDFGKTVQDQIFRPTGFLNQPPTVLRAAVNGLKAQYEIDGHQLETSIETVFENKPRLRKKYQRPQQESDRLYRSGVIHSGDYGTSCMTACGSDASSLVIRPERTTEEDNPAVHYGLIASANQLMNDALVRDILASETDFTTSEGGIAGNGVLCFEKEAAGLMNHFPCLVIRGICDYSDSHANMEWRGYAAMAAASYAKDLLNRIPPKKIEAERTINHILADIQDRVTDMSTGVSRLISMQNDQEHLAVLDWFTPINYVSQQHDFLSRRQAGTGRWFLDSQEYSAWLGTDKQTLFCRGIPGSGKTIMTSLVVEDLLNRAQSGSFHNDSAERGSIGIAYLYCNFRRQHEQQAEDLLASLLKQLVKGQNCLPQDVQELYERHKVAQTRPKFEEISSALKSAISIHSRVFIIVDALDECQVLNRCRSRFLSEIFLIQAATRANFFATSRPMLDIEKKFEGCLSRHIFANDEDIGMYVDGHISQLPDFVSKRPSLQEEVKGGIIKAVGGMFLLAQLHLDSLVGKRSPTALRATLAKLPTGSEAYPEAYKEAMLRIGRQVGDQEELAKQALAWITCAKRPLTTVELQHGLAIRTGDPELDEDNVSEIEDIVSVCAGLVTVDRESNIIRLVHYTTQQYFEQTQHDWFPNAESDITTVCMTYLSFTAFETGFCEVEEEFRGRLLSNQLYDYAARYWGYH</sequence>
<dbReference type="PANTHER" id="PTHR46082:SF11">
    <property type="entry name" value="AAA+ ATPASE DOMAIN-CONTAINING PROTEIN-RELATED"/>
    <property type="match status" value="1"/>
</dbReference>
<proteinExistence type="predicted"/>
<dbReference type="InterPro" id="IPR056884">
    <property type="entry name" value="NPHP3-like_N"/>
</dbReference>
<feature type="non-terminal residue" evidence="4">
    <location>
        <position position="861"/>
    </location>
</feature>
<dbReference type="Proteomes" id="UP000717696">
    <property type="component" value="Unassembled WGS sequence"/>
</dbReference>
<keyword evidence="1" id="KW-0677">Repeat</keyword>
<dbReference type="PANTHER" id="PTHR46082">
    <property type="entry name" value="ATP/GTP-BINDING PROTEIN-RELATED"/>
    <property type="match status" value="1"/>
</dbReference>
<feature type="domain" description="GPI inositol-deacylase winged helix" evidence="2">
    <location>
        <begin position="728"/>
        <end position="803"/>
    </location>
</feature>
<dbReference type="Pfam" id="PF22939">
    <property type="entry name" value="WHD_GPIID"/>
    <property type="match status" value="1"/>
</dbReference>
<dbReference type="OrthoDB" id="1577640at2759"/>
<dbReference type="GO" id="GO:0003824">
    <property type="term" value="F:catalytic activity"/>
    <property type="evidence" value="ECO:0007669"/>
    <property type="project" value="InterPro"/>
</dbReference>
<name>A0A9P9EWY7_9HYPO</name>
<gene>
    <name evidence="4" type="ORF">B0J13DRAFT_441596</name>
</gene>
<evidence type="ECO:0008006" key="6">
    <source>
        <dbReference type="Google" id="ProtNLM"/>
    </source>
</evidence>
<dbReference type="InterPro" id="IPR027417">
    <property type="entry name" value="P-loop_NTPase"/>
</dbReference>
<evidence type="ECO:0000259" key="2">
    <source>
        <dbReference type="Pfam" id="PF22939"/>
    </source>
</evidence>
<dbReference type="InterPro" id="IPR035994">
    <property type="entry name" value="Nucleoside_phosphorylase_sf"/>
</dbReference>
<accession>A0A9P9EWY7</accession>
<protein>
    <recommendedName>
        <fullName evidence="6">Nucleoside phosphorylase domain-containing protein</fullName>
    </recommendedName>
</protein>
<comment type="caution">
    <text evidence="4">The sequence shown here is derived from an EMBL/GenBank/DDBJ whole genome shotgun (WGS) entry which is preliminary data.</text>
</comment>
<feature type="domain" description="Nephrocystin 3-like N-terminal" evidence="3">
    <location>
        <begin position="441"/>
        <end position="615"/>
    </location>
</feature>
<dbReference type="Gene3D" id="3.40.50.300">
    <property type="entry name" value="P-loop containing nucleotide triphosphate hydrolases"/>
    <property type="match status" value="1"/>
</dbReference>
<dbReference type="InterPro" id="IPR053137">
    <property type="entry name" value="NLR-like"/>
</dbReference>
<dbReference type="AlphaFoldDB" id="A0A9P9EWY7"/>
<evidence type="ECO:0000313" key="5">
    <source>
        <dbReference type="Proteomes" id="UP000717696"/>
    </source>
</evidence>
<dbReference type="Pfam" id="PF24883">
    <property type="entry name" value="NPHP3_N"/>
    <property type="match status" value="1"/>
</dbReference>
<reference evidence="4" key="1">
    <citation type="journal article" date="2021" name="Nat. Commun.">
        <title>Genetic determinants of endophytism in the Arabidopsis root mycobiome.</title>
        <authorList>
            <person name="Mesny F."/>
            <person name="Miyauchi S."/>
            <person name="Thiergart T."/>
            <person name="Pickel B."/>
            <person name="Atanasova L."/>
            <person name="Karlsson M."/>
            <person name="Huettel B."/>
            <person name="Barry K.W."/>
            <person name="Haridas S."/>
            <person name="Chen C."/>
            <person name="Bauer D."/>
            <person name="Andreopoulos W."/>
            <person name="Pangilinan J."/>
            <person name="LaButti K."/>
            <person name="Riley R."/>
            <person name="Lipzen A."/>
            <person name="Clum A."/>
            <person name="Drula E."/>
            <person name="Henrissat B."/>
            <person name="Kohler A."/>
            <person name="Grigoriev I.V."/>
            <person name="Martin F.M."/>
            <person name="Hacquard S."/>
        </authorList>
    </citation>
    <scope>NUCLEOTIDE SEQUENCE</scope>
    <source>
        <strain evidence="4">MPI-CAGE-AT-0021</strain>
    </source>
</reference>
<dbReference type="EMBL" id="JAGMUU010000008">
    <property type="protein sequence ID" value="KAH7146905.1"/>
    <property type="molecule type" value="Genomic_DNA"/>
</dbReference>
<dbReference type="GO" id="GO:0009116">
    <property type="term" value="P:nucleoside metabolic process"/>
    <property type="evidence" value="ECO:0007669"/>
    <property type="project" value="InterPro"/>
</dbReference>
<organism evidence="4 5">
    <name type="scientific">Dactylonectria estremocensis</name>
    <dbReference type="NCBI Taxonomy" id="1079267"/>
    <lineage>
        <taxon>Eukaryota</taxon>
        <taxon>Fungi</taxon>
        <taxon>Dikarya</taxon>
        <taxon>Ascomycota</taxon>
        <taxon>Pezizomycotina</taxon>
        <taxon>Sordariomycetes</taxon>
        <taxon>Hypocreomycetidae</taxon>
        <taxon>Hypocreales</taxon>
        <taxon>Nectriaceae</taxon>
        <taxon>Dactylonectria</taxon>
    </lineage>
</organism>
<dbReference type="Gene3D" id="3.40.50.1580">
    <property type="entry name" value="Nucleoside phosphorylase domain"/>
    <property type="match status" value="1"/>
</dbReference>
<evidence type="ECO:0000256" key="1">
    <source>
        <dbReference type="ARBA" id="ARBA00022737"/>
    </source>
</evidence>
<dbReference type="InterPro" id="IPR054471">
    <property type="entry name" value="GPIID_WHD"/>
</dbReference>
<evidence type="ECO:0000313" key="4">
    <source>
        <dbReference type="EMBL" id="KAH7146905.1"/>
    </source>
</evidence>
<evidence type="ECO:0000259" key="3">
    <source>
        <dbReference type="Pfam" id="PF24883"/>
    </source>
</evidence>
<dbReference type="SUPFAM" id="SSF53167">
    <property type="entry name" value="Purine and uridine phosphorylases"/>
    <property type="match status" value="1"/>
</dbReference>
<keyword evidence="5" id="KW-1185">Reference proteome</keyword>